<dbReference type="HOGENOM" id="CLU_1261062_0_0_6"/>
<dbReference type="AlphaFoldDB" id="D3V9F5"/>
<dbReference type="eggNOG" id="ENOG5033HNB">
    <property type="taxonomic scope" value="Bacteria"/>
</dbReference>
<evidence type="ECO:0000313" key="3">
    <source>
        <dbReference type="Proteomes" id="UP000008075"/>
    </source>
</evidence>
<protein>
    <recommendedName>
        <fullName evidence="1">Immunity protein 43 domain-containing protein</fullName>
    </recommendedName>
</protein>
<dbReference type="InterPro" id="IPR029079">
    <property type="entry name" value="Imm43"/>
</dbReference>
<dbReference type="GeneID" id="24904256"/>
<reference evidence="2 3" key="1">
    <citation type="journal article" date="2011" name="PLoS ONE">
        <title>The entomopathogenic bacterial endosymbionts xenorhabdus and photorhabdus: convergent lifestyles from divergent genomes.</title>
        <authorList>
            <person name="Chaston J.M."/>
            <person name="Suen G."/>
            <person name="Tucker S.L."/>
            <person name="Andersen A.W."/>
            <person name="Bhasin A."/>
            <person name="Bode E."/>
            <person name="Bode H.B."/>
            <person name="Brachmann A.O."/>
            <person name="Cowles C.E."/>
            <person name="Cowles K.N."/>
            <person name="Darby C."/>
            <person name="de Leon L."/>
            <person name="Drace K."/>
            <person name="Du Z."/>
            <person name="Givaudan A."/>
            <person name="Herbert Tran E.E."/>
            <person name="Jewell K.A."/>
            <person name="Knack J.J."/>
            <person name="Krasomil-Osterfeld K.C."/>
            <person name="Kukor R."/>
            <person name="Lanois A."/>
            <person name="Latreille P."/>
            <person name="Leimgruber N.K."/>
            <person name="Lipke C.M."/>
            <person name="Liu R."/>
            <person name="Lu X."/>
            <person name="Martens E.C."/>
            <person name="Marri P.R."/>
            <person name="Medigue C."/>
            <person name="Menard M.L."/>
            <person name="Miller N.M."/>
            <person name="Morales-Soto N."/>
            <person name="Norton S."/>
            <person name="Ogier J.C."/>
            <person name="Orchard S.S."/>
            <person name="Park D."/>
            <person name="Park Y."/>
            <person name="Qurollo B.A."/>
            <person name="Sugar D.R."/>
            <person name="Richards G.R."/>
            <person name="Rouy Z."/>
            <person name="Slominski B."/>
            <person name="Slominski K."/>
            <person name="Snyder H."/>
            <person name="Tjaden B.C."/>
            <person name="van der Hoeven R."/>
            <person name="Welch R.D."/>
            <person name="Wheeler C."/>
            <person name="Xiang B."/>
            <person name="Barbazuk B."/>
            <person name="Gaudriault S."/>
            <person name="Goodner B."/>
            <person name="Slater S.C."/>
            <person name="Forst S."/>
            <person name="Goldman B.S."/>
            <person name="Goodrich-Blair H."/>
        </authorList>
    </citation>
    <scope>NUCLEOTIDE SEQUENCE [LARGE SCALE GENOMIC DNA]</scope>
    <source>
        <strain evidence="3">ATCC 19061 / DSM 3370 / CCUG 14189 / LMG 1036 / NCIMB 9965 / AN6</strain>
    </source>
</reference>
<accession>D3V9F5</accession>
<proteinExistence type="predicted"/>
<dbReference type="EMBL" id="FN667742">
    <property type="protein sequence ID" value="CBJ91505.1"/>
    <property type="molecule type" value="Genomic_DNA"/>
</dbReference>
<organism evidence="2 3">
    <name type="scientific">Xenorhabdus nematophila (strain ATCC 19061 / DSM 3370 / CCUG 14189 / LMG 1036 / NCIMB 9965 / AN6)</name>
    <dbReference type="NCBI Taxonomy" id="406817"/>
    <lineage>
        <taxon>Bacteria</taxon>
        <taxon>Pseudomonadati</taxon>
        <taxon>Pseudomonadota</taxon>
        <taxon>Gammaproteobacteria</taxon>
        <taxon>Enterobacterales</taxon>
        <taxon>Morganellaceae</taxon>
        <taxon>Xenorhabdus</taxon>
    </lineage>
</organism>
<dbReference type="Proteomes" id="UP000008075">
    <property type="component" value="Chromosome"/>
</dbReference>
<gene>
    <name evidence="2" type="ordered locus">XNC1_3462</name>
</gene>
<name>D3V9F5_XENNA</name>
<feature type="domain" description="Immunity protein 43" evidence="1">
    <location>
        <begin position="7"/>
        <end position="208"/>
    </location>
</feature>
<dbReference type="KEGG" id="xne:XNC1_3462"/>
<sequence>MNYYMLMNDYKSSLIPRYLHAIVDVKKQVNKNWDYEGSDYSFPYDMEQPDCPEKLFLLCNRNIGALKFNYYRHSRAHLMSDYFFDFLKPFRMSDFICKKLLATSIKDGETIRDDLNYIYFTNNDDFLDFDKSKLEEDRYRGVIPHKLVFSEKVLSYDIFAITGTLLSGHIFLSEMVAEKFFEKKIAGLKLIKSEDAFKEYCLDYGYDIEINKKRAKRRLP</sequence>
<evidence type="ECO:0000313" key="2">
    <source>
        <dbReference type="EMBL" id="CBJ91505.1"/>
    </source>
</evidence>
<keyword evidence="3" id="KW-1185">Reference proteome</keyword>
<dbReference type="RefSeq" id="WP_013185071.1">
    <property type="nucleotide sequence ID" value="NC_014228.1"/>
</dbReference>
<evidence type="ECO:0000259" key="1">
    <source>
        <dbReference type="Pfam" id="PF15570"/>
    </source>
</evidence>
<dbReference type="Pfam" id="PF15570">
    <property type="entry name" value="Imm43"/>
    <property type="match status" value="1"/>
</dbReference>